<feature type="transmembrane region" description="Helical" evidence="6">
    <location>
        <begin position="143"/>
        <end position="162"/>
    </location>
</feature>
<feature type="transmembrane region" description="Helical" evidence="6">
    <location>
        <begin position="367"/>
        <end position="387"/>
    </location>
</feature>
<comment type="caution">
    <text evidence="8">The sequence shown here is derived from an EMBL/GenBank/DDBJ whole genome shotgun (WGS) entry which is preliminary data.</text>
</comment>
<evidence type="ECO:0000313" key="8">
    <source>
        <dbReference type="EMBL" id="PIW18488.1"/>
    </source>
</evidence>
<name>A0A2M7G8P6_9BACT</name>
<comment type="subcellular location">
    <subcellularLocation>
        <location evidence="1">Cell membrane</location>
        <topology evidence="1">Multi-pass membrane protein</topology>
    </subcellularLocation>
</comment>
<feature type="transmembrane region" description="Helical" evidence="6">
    <location>
        <begin position="59"/>
        <end position="80"/>
    </location>
</feature>
<accession>A0A2M7G8P6</accession>
<feature type="transmembrane region" description="Helical" evidence="6">
    <location>
        <begin position="335"/>
        <end position="355"/>
    </location>
</feature>
<feature type="transmembrane region" description="Helical" evidence="6">
    <location>
        <begin position="284"/>
        <end position="303"/>
    </location>
</feature>
<evidence type="ECO:0000256" key="3">
    <source>
        <dbReference type="ARBA" id="ARBA00022692"/>
    </source>
</evidence>
<reference evidence="8 9" key="1">
    <citation type="submission" date="2017-09" db="EMBL/GenBank/DDBJ databases">
        <title>Depth-based differentiation of microbial function through sediment-hosted aquifers and enrichment of novel symbionts in the deep terrestrial subsurface.</title>
        <authorList>
            <person name="Probst A.J."/>
            <person name="Ladd B."/>
            <person name="Jarett J.K."/>
            <person name="Geller-Mcgrath D.E."/>
            <person name="Sieber C.M."/>
            <person name="Emerson J.B."/>
            <person name="Anantharaman K."/>
            <person name="Thomas B.C."/>
            <person name="Malmstrom R."/>
            <person name="Stieglmeier M."/>
            <person name="Klingl A."/>
            <person name="Woyke T."/>
            <person name="Ryan C.M."/>
            <person name="Banfield J.F."/>
        </authorList>
    </citation>
    <scope>NUCLEOTIDE SEQUENCE [LARGE SCALE GENOMIC DNA]</scope>
    <source>
        <strain evidence="8">CG17_big_fil_post_rev_8_21_14_2_50_48_46</strain>
    </source>
</reference>
<feature type="transmembrane region" description="Helical" evidence="6">
    <location>
        <begin position="92"/>
        <end position="110"/>
    </location>
</feature>
<feature type="transmembrane region" description="Helical" evidence="6">
    <location>
        <begin position="21"/>
        <end position="39"/>
    </location>
</feature>
<dbReference type="InterPro" id="IPR036259">
    <property type="entry name" value="MFS_trans_sf"/>
</dbReference>
<dbReference type="PANTHER" id="PTHR43124:SF3">
    <property type="entry name" value="CHLORAMPHENICOL EFFLUX PUMP RV0191"/>
    <property type="match status" value="1"/>
</dbReference>
<protein>
    <recommendedName>
        <fullName evidence="7">Major facilitator superfamily (MFS) profile domain-containing protein</fullName>
    </recommendedName>
</protein>
<evidence type="ECO:0000313" key="9">
    <source>
        <dbReference type="Proteomes" id="UP000231019"/>
    </source>
</evidence>
<dbReference type="EMBL" id="PFFQ01000012">
    <property type="protein sequence ID" value="PIW18488.1"/>
    <property type="molecule type" value="Genomic_DNA"/>
</dbReference>
<evidence type="ECO:0000256" key="2">
    <source>
        <dbReference type="ARBA" id="ARBA00022475"/>
    </source>
</evidence>
<dbReference type="GO" id="GO:0005886">
    <property type="term" value="C:plasma membrane"/>
    <property type="evidence" value="ECO:0007669"/>
    <property type="project" value="UniProtKB-SubCell"/>
</dbReference>
<feature type="transmembrane region" description="Helical" evidence="6">
    <location>
        <begin position="229"/>
        <end position="251"/>
    </location>
</feature>
<evidence type="ECO:0000256" key="4">
    <source>
        <dbReference type="ARBA" id="ARBA00022989"/>
    </source>
</evidence>
<organism evidence="8 9">
    <name type="scientific">bacterium (Candidatus Blackallbacteria) CG17_big_fil_post_rev_8_21_14_2_50_48_46</name>
    <dbReference type="NCBI Taxonomy" id="2014261"/>
    <lineage>
        <taxon>Bacteria</taxon>
        <taxon>Candidatus Blackallbacteria</taxon>
    </lineage>
</organism>
<evidence type="ECO:0000256" key="6">
    <source>
        <dbReference type="SAM" id="Phobius"/>
    </source>
</evidence>
<sequence length="427" mass="45754">MAQAVQSPQQALLPAQKKWGIAFILFGMYVTFGMSWLGIVPVLPEVLKALQIDVSQGSSLYSIVSLAKSIVPIMAGILAARWGLTNTLRLSGGLILIGLLIPFLPAYALWIAGRFVFGVGGAIWVALMGAVTMQIFPPGQRPIVNAFNGVAVNIGIILALQLTNPLSAALGWKYTLAIYSLLSGLFYLGLLSVGSLAPSPAKQAPVSGTGQLKVESQGPGYLDTLKMPVTWIVSLSFAGPLALYLVLNYWLPIYFQEVTWLVPVTEGMTEVARKKIIKGEINQLMSWLNLWGCVSSIATGFLLQSFKKTKPFILVASVLLPVASLMALQSSDKGVLTLMLALTGVGMFLSVAPLVTLLQSQPKMNPVVIGMIMGTMFSVTYILSAMAPELVSMGYKAKIPLQTLLMICCGMTLSPAFALLLPERTDI</sequence>
<feature type="domain" description="Major facilitator superfamily (MFS) profile" evidence="7">
    <location>
        <begin position="21"/>
        <end position="426"/>
    </location>
</feature>
<feature type="transmembrane region" description="Helical" evidence="6">
    <location>
        <begin position="116"/>
        <end position="136"/>
    </location>
</feature>
<dbReference type="Proteomes" id="UP000231019">
    <property type="component" value="Unassembled WGS sequence"/>
</dbReference>
<keyword evidence="2" id="KW-1003">Cell membrane</keyword>
<dbReference type="InterPro" id="IPR011701">
    <property type="entry name" value="MFS"/>
</dbReference>
<feature type="transmembrane region" description="Helical" evidence="6">
    <location>
        <begin position="312"/>
        <end position="329"/>
    </location>
</feature>
<dbReference type="PROSITE" id="PS50850">
    <property type="entry name" value="MFS"/>
    <property type="match status" value="1"/>
</dbReference>
<evidence type="ECO:0000256" key="1">
    <source>
        <dbReference type="ARBA" id="ARBA00004651"/>
    </source>
</evidence>
<gene>
    <name evidence="8" type="ORF">COW36_04140</name>
</gene>
<keyword evidence="3 6" id="KW-0812">Transmembrane</keyword>
<dbReference type="Pfam" id="PF07690">
    <property type="entry name" value="MFS_1"/>
    <property type="match status" value="1"/>
</dbReference>
<dbReference type="CDD" id="cd06174">
    <property type="entry name" value="MFS"/>
    <property type="match status" value="1"/>
</dbReference>
<proteinExistence type="predicted"/>
<evidence type="ECO:0000259" key="7">
    <source>
        <dbReference type="PROSITE" id="PS50850"/>
    </source>
</evidence>
<dbReference type="InterPro" id="IPR020846">
    <property type="entry name" value="MFS_dom"/>
</dbReference>
<dbReference type="SUPFAM" id="SSF103473">
    <property type="entry name" value="MFS general substrate transporter"/>
    <property type="match status" value="1"/>
</dbReference>
<dbReference type="GO" id="GO:0022857">
    <property type="term" value="F:transmembrane transporter activity"/>
    <property type="evidence" value="ECO:0007669"/>
    <property type="project" value="InterPro"/>
</dbReference>
<feature type="transmembrane region" description="Helical" evidence="6">
    <location>
        <begin position="399"/>
        <end position="421"/>
    </location>
</feature>
<dbReference type="InterPro" id="IPR050189">
    <property type="entry name" value="MFS_Efflux_Transporters"/>
</dbReference>
<dbReference type="Gene3D" id="1.20.1250.20">
    <property type="entry name" value="MFS general substrate transporter like domains"/>
    <property type="match status" value="2"/>
</dbReference>
<evidence type="ECO:0000256" key="5">
    <source>
        <dbReference type="ARBA" id="ARBA00023136"/>
    </source>
</evidence>
<keyword evidence="5 6" id="KW-0472">Membrane</keyword>
<dbReference type="AlphaFoldDB" id="A0A2M7G8P6"/>
<dbReference type="PANTHER" id="PTHR43124">
    <property type="entry name" value="PURINE EFFLUX PUMP PBUE"/>
    <property type="match status" value="1"/>
</dbReference>
<keyword evidence="4 6" id="KW-1133">Transmembrane helix</keyword>
<feature type="transmembrane region" description="Helical" evidence="6">
    <location>
        <begin position="174"/>
        <end position="193"/>
    </location>
</feature>